<dbReference type="SUPFAM" id="SSF69593">
    <property type="entry name" value="Glycerol-3-phosphate (1)-acyltransferase"/>
    <property type="match status" value="1"/>
</dbReference>
<dbReference type="InterPro" id="IPR002123">
    <property type="entry name" value="Plipid/glycerol_acylTrfase"/>
</dbReference>
<name>A0AAW9RSE6_9HYPH</name>
<organism evidence="2 3">
    <name type="scientific">Microbaculum marinum</name>
    <dbReference type="NCBI Taxonomy" id="1764581"/>
    <lineage>
        <taxon>Bacteria</taxon>
        <taxon>Pseudomonadati</taxon>
        <taxon>Pseudomonadota</taxon>
        <taxon>Alphaproteobacteria</taxon>
        <taxon>Hyphomicrobiales</taxon>
        <taxon>Tepidamorphaceae</taxon>
        <taxon>Microbaculum</taxon>
    </lineage>
</organism>
<dbReference type="SMART" id="SM00563">
    <property type="entry name" value="PlsC"/>
    <property type="match status" value="1"/>
</dbReference>
<dbReference type="EC" id="2.3.1.-" evidence="2"/>
<dbReference type="InterPro" id="IPR045746">
    <property type="entry name" value="ACT14924-like_Acyltransf_dom"/>
</dbReference>
<evidence type="ECO:0000313" key="3">
    <source>
        <dbReference type="Proteomes" id="UP001378188"/>
    </source>
</evidence>
<accession>A0AAW9RSE6</accession>
<keyword evidence="2" id="KW-0012">Acyltransferase</keyword>
<protein>
    <submittedName>
        <fullName evidence="2">Lysophospholipid acyltransferase family protein</fullName>
        <ecNumber evidence="2">2.3.1.-</ecNumber>
    </submittedName>
</protein>
<feature type="domain" description="Phospholipid/glycerol acyltransferase" evidence="1">
    <location>
        <begin position="102"/>
        <end position="226"/>
    </location>
</feature>
<reference evidence="2 3" key="1">
    <citation type="submission" date="2024-02" db="EMBL/GenBank/DDBJ databases">
        <title>Genome analysis and characterization of Microbaculum marinisediminis sp. nov., isolated from marine sediment.</title>
        <authorList>
            <person name="Du Z.-J."/>
            <person name="Ye Y.-Q."/>
            <person name="Zhang Z.-R."/>
            <person name="Yuan S.-M."/>
            <person name="Zhang X.-Y."/>
        </authorList>
    </citation>
    <scope>NUCLEOTIDE SEQUENCE [LARGE SCALE GENOMIC DNA]</scope>
    <source>
        <strain evidence="2 3">SDUM1044001</strain>
    </source>
</reference>
<dbReference type="EMBL" id="JAZHOF010000004">
    <property type="protein sequence ID" value="MEJ8571873.1"/>
    <property type="molecule type" value="Genomic_DNA"/>
</dbReference>
<keyword evidence="2" id="KW-0808">Transferase</keyword>
<dbReference type="RefSeq" id="WP_340329574.1">
    <property type="nucleotide sequence ID" value="NZ_JAZHOF010000004.1"/>
</dbReference>
<dbReference type="GO" id="GO:0016746">
    <property type="term" value="F:acyltransferase activity"/>
    <property type="evidence" value="ECO:0007669"/>
    <property type="project" value="UniProtKB-KW"/>
</dbReference>
<dbReference type="CDD" id="cd07986">
    <property type="entry name" value="LPLAT_ACT14924-like"/>
    <property type="match status" value="1"/>
</dbReference>
<comment type="caution">
    <text evidence="2">The sequence shown here is derived from an EMBL/GenBank/DDBJ whole genome shotgun (WGS) entry which is preliminary data.</text>
</comment>
<sequence length="318" mass="35493">MESRQKRVMMLDPGFRTIEGRGEFPDAARFSYSSPDLPLLQQAVIRAVELAGGQRRLKQLYDDQRRGRLEGESFFDAAIRFLALEVRFDQEALRAVPASGPVVFVANHPYGVLDGIVLAALALRVRPETKILANDVLYRVPETRAHLLPVAFGETRQSLAINVASRRAAQAWLAEGGAIGIFPGGGVATSERVFSRPVYDLPWHPFTAKLVSAARATVVPIHFHGQNSRLFQIASHLSLTLRLSLLFRETTRRIGTRVDVTIGEPVAFEALEAYRDKAALTGELRRRTYALAPTAEFDWMRQGRIRGSSRFRRKQAST</sequence>
<keyword evidence="3" id="KW-1185">Reference proteome</keyword>
<proteinExistence type="predicted"/>
<evidence type="ECO:0000313" key="2">
    <source>
        <dbReference type="EMBL" id="MEJ8571873.1"/>
    </source>
</evidence>
<dbReference type="Proteomes" id="UP001378188">
    <property type="component" value="Unassembled WGS sequence"/>
</dbReference>
<evidence type="ECO:0000259" key="1">
    <source>
        <dbReference type="SMART" id="SM00563"/>
    </source>
</evidence>
<dbReference type="Pfam" id="PF19576">
    <property type="entry name" value="Acyltransf_2"/>
    <property type="match status" value="1"/>
</dbReference>
<dbReference type="AlphaFoldDB" id="A0AAW9RSE6"/>
<gene>
    <name evidence="2" type="ORF">V3328_10345</name>
</gene>